<sequence>RKQKRIKAHEEEKQKVVDTLERFGGEFQAKVLSLLIRDHSFVQQTFDIIDPAYFESDARRWVAKTILKYFKNYGKLPTRVVFMTEVDKITNDVHKVAVAAELRTIQLHVSDDDMEYVKDKFLDFCKNQTLKSAIFKSVDLLQAHEYDEIKILIDDAMRAGTERNFGHDWKKDVDKRLLEDTRHTLAVPWDCVNMVMDGGLAYGELGVVAAPAGAGKSWMLASIGAHAMKQGKKVLQFTLELNDLYCGTRYDTIFSGIEPKKHKDNYDRIKKAVVNVPGEIIIKYFPSRTVNSHKLLAHIHQLSGAGFTPELIIVDYADLLRANGRSDARYLELGAIYEELRSLAGELQVPCWTASQTQRSSIDVEVIQADKIAEAYGKIMIADFVLSLSRTLNDKQTNTARVHIIKNRFGPDGMTFPAKMDVLEGVMEVFDEQSTQGIAARQAMKSADNLVKKMLHKRLTETKDPHVGHSLG</sequence>
<dbReference type="SUPFAM" id="SSF52540">
    <property type="entry name" value="P-loop containing nucleoside triphosphate hydrolases"/>
    <property type="match status" value="1"/>
</dbReference>
<name>A0A0F9CI94_9ZZZZ</name>
<dbReference type="InterPro" id="IPR027417">
    <property type="entry name" value="P-loop_NTPase"/>
</dbReference>
<dbReference type="Gene3D" id="3.40.50.300">
    <property type="entry name" value="P-loop containing nucleotide triphosphate hydrolases"/>
    <property type="match status" value="1"/>
</dbReference>
<dbReference type="PANTHER" id="PTHR30153:SF2">
    <property type="entry name" value="REPLICATIVE DNA HELICASE"/>
    <property type="match status" value="1"/>
</dbReference>
<dbReference type="EMBL" id="LAZR01035928">
    <property type="protein sequence ID" value="KKL26182.1"/>
    <property type="molecule type" value="Genomic_DNA"/>
</dbReference>
<proteinExistence type="predicted"/>
<protein>
    <recommendedName>
        <fullName evidence="1">SF4 helicase domain-containing protein</fullName>
    </recommendedName>
</protein>
<gene>
    <name evidence="2" type="ORF">LCGC14_2397840</name>
</gene>
<dbReference type="GO" id="GO:0003678">
    <property type="term" value="F:DNA helicase activity"/>
    <property type="evidence" value="ECO:0007669"/>
    <property type="project" value="InterPro"/>
</dbReference>
<organism evidence="2">
    <name type="scientific">marine sediment metagenome</name>
    <dbReference type="NCBI Taxonomy" id="412755"/>
    <lineage>
        <taxon>unclassified sequences</taxon>
        <taxon>metagenomes</taxon>
        <taxon>ecological metagenomes</taxon>
    </lineage>
</organism>
<dbReference type="GO" id="GO:0005829">
    <property type="term" value="C:cytosol"/>
    <property type="evidence" value="ECO:0007669"/>
    <property type="project" value="TreeGrafter"/>
</dbReference>
<accession>A0A0F9CI94</accession>
<dbReference type="Pfam" id="PF03796">
    <property type="entry name" value="DnaB_C"/>
    <property type="match status" value="1"/>
</dbReference>
<dbReference type="PROSITE" id="PS51199">
    <property type="entry name" value="SF4_HELICASE"/>
    <property type="match status" value="1"/>
</dbReference>
<dbReference type="GO" id="GO:0005524">
    <property type="term" value="F:ATP binding"/>
    <property type="evidence" value="ECO:0007669"/>
    <property type="project" value="InterPro"/>
</dbReference>
<comment type="caution">
    <text evidence="2">The sequence shown here is derived from an EMBL/GenBank/DDBJ whole genome shotgun (WGS) entry which is preliminary data.</text>
</comment>
<dbReference type="PANTHER" id="PTHR30153">
    <property type="entry name" value="REPLICATIVE DNA HELICASE DNAB"/>
    <property type="match status" value="1"/>
</dbReference>
<feature type="non-terminal residue" evidence="2">
    <location>
        <position position="1"/>
    </location>
</feature>
<evidence type="ECO:0000313" key="2">
    <source>
        <dbReference type="EMBL" id="KKL26182.1"/>
    </source>
</evidence>
<dbReference type="GO" id="GO:0006260">
    <property type="term" value="P:DNA replication"/>
    <property type="evidence" value="ECO:0007669"/>
    <property type="project" value="InterPro"/>
</dbReference>
<evidence type="ECO:0000259" key="1">
    <source>
        <dbReference type="PROSITE" id="PS51199"/>
    </source>
</evidence>
<dbReference type="AlphaFoldDB" id="A0A0F9CI94"/>
<reference evidence="2" key="1">
    <citation type="journal article" date="2015" name="Nature">
        <title>Complex archaea that bridge the gap between prokaryotes and eukaryotes.</title>
        <authorList>
            <person name="Spang A."/>
            <person name="Saw J.H."/>
            <person name="Jorgensen S.L."/>
            <person name="Zaremba-Niedzwiedzka K."/>
            <person name="Martijn J."/>
            <person name="Lind A.E."/>
            <person name="van Eijk R."/>
            <person name="Schleper C."/>
            <person name="Guy L."/>
            <person name="Ettema T.J."/>
        </authorList>
    </citation>
    <scope>NUCLEOTIDE SEQUENCE</scope>
</reference>
<dbReference type="InterPro" id="IPR007694">
    <property type="entry name" value="DNA_helicase_DnaB-like_C"/>
</dbReference>
<feature type="domain" description="SF4 helicase" evidence="1">
    <location>
        <begin position="180"/>
        <end position="434"/>
    </location>
</feature>